<keyword evidence="1" id="KW-0812">Transmembrane</keyword>
<dbReference type="Proteomes" id="UP000292564">
    <property type="component" value="Unassembled WGS sequence"/>
</dbReference>
<feature type="transmembrane region" description="Helical" evidence="1">
    <location>
        <begin position="20"/>
        <end position="38"/>
    </location>
</feature>
<keyword evidence="1" id="KW-1133">Transmembrane helix</keyword>
<dbReference type="EMBL" id="SHKY01000001">
    <property type="protein sequence ID" value="RZU49834.1"/>
    <property type="molecule type" value="Genomic_DNA"/>
</dbReference>
<feature type="domain" description="Endonuclease/exonuclease/phosphatase" evidence="2">
    <location>
        <begin position="110"/>
        <end position="323"/>
    </location>
</feature>
<name>A0A4Q7ZHE3_9ACTN</name>
<gene>
    <name evidence="3" type="ORF">EV385_1591</name>
</gene>
<dbReference type="Gene3D" id="3.60.10.10">
    <property type="entry name" value="Endonuclease/exonuclease/phosphatase"/>
    <property type="match status" value="1"/>
</dbReference>
<dbReference type="GO" id="GO:0004527">
    <property type="term" value="F:exonuclease activity"/>
    <property type="evidence" value="ECO:0007669"/>
    <property type="project" value="UniProtKB-KW"/>
</dbReference>
<keyword evidence="3" id="KW-0269">Exonuclease</keyword>
<dbReference type="AlphaFoldDB" id="A0A4Q7ZHE3"/>
<dbReference type="GO" id="GO:0004519">
    <property type="term" value="F:endonuclease activity"/>
    <property type="evidence" value="ECO:0007669"/>
    <property type="project" value="UniProtKB-KW"/>
</dbReference>
<evidence type="ECO:0000259" key="2">
    <source>
        <dbReference type="Pfam" id="PF03372"/>
    </source>
</evidence>
<organism evidence="3 4">
    <name type="scientific">Krasilnikovia cinnamomea</name>
    <dbReference type="NCBI Taxonomy" id="349313"/>
    <lineage>
        <taxon>Bacteria</taxon>
        <taxon>Bacillati</taxon>
        <taxon>Actinomycetota</taxon>
        <taxon>Actinomycetes</taxon>
        <taxon>Micromonosporales</taxon>
        <taxon>Micromonosporaceae</taxon>
        <taxon>Krasilnikovia</taxon>
    </lineage>
</organism>
<keyword evidence="3" id="KW-0255">Endonuclease</keyword>
<dbReference type="InterPro" id="IPR005135">
    <property type="entry name" value="Endo/exonuclease/phosphatase"/>
</dbReference>
<dbReference type="RefSeq" id="WP_130508846.1">
    <property type="nucleotide sequence ID" value="NZ_SHKY01000001.1"/>
</dbReference>
<dbReference type="InterPro" id="IPR036691">
    <property type="entry name" value="Endo/exonu/phosph_ase_sf"/>
</dbReference>
<feature type="transmembrane region" description="Helical" evidence="1">
    <location>
        <begin position="45"/>
        <end position="66"/>
    </location>
</feature>
<protein>
    <submittedName>
        <fullName evidence="3">Endonuclease/exonuclease/phosphatase family metal-dependent hydrolase</fullName>
    </submittedName>
</protein>
<dbReference type="OrthoDB" id="2340043at2"/>
<accession>A0A4Q7ZHE3</accession>
<evidence type="ECO:0000313" key="3">
    <source>
        <dbReference type="EMBL" id="RZU49834.1"/>
    </source>
</evidence>
<evidence type="ECO:0000256" key="1">
    <source>
        <dbReference type="SAM" id="Phobius"/>
    </source>
</evidence>
<feature type="transmembrane region" description="Helical" evidence="1">
    <location>
        <begin position="72"/>
        <end position="90"/>
    </location>
</feature>
<keyword evidence="1" id="KW-0472">Membrane</keyword>
<keyword evidence="3" id="KW-0378">Hydrolase</keyword>
<dbReference type="Pfam" id="PF03372">
    <property type="entry name" value="Exo_endo_phos"/>
    <property type="match status" value="1"/>
</dbReference>
<evidence type="ECO:0000313" key="4">
    <source>
        <dbReference type="Proteomes" id="UP000292564"/>
    </source>
</evidence>
<proteinExistence type="predicted"/>
<sequence length="335" mass="35800">MTLTSSPPTTRPARRVLRTALLWVLLLPGAAWAVVRFGGWERGALVQLFAFTPYVAAWAVVPALVAFAARRWLTAAVATVSAALLIACVLPRSMGDHDPGPQTGVTLHVLTANMLMGKADPATIVRLVRENDVAVLALQEYTGAARSALTAAGLDQLLPYTSLAMPVGTDRFDTTGSALYSRYPITAPGVRHNRGGFQQAYGTIQPPGARPVAVESAHPLAPYAVDVLDRWRSDLEAQPYAEASGPIRILMGDFNATLDHAALRAVIAHGYRDAADATGKGLIGTWGPYADHLLPPVTIDHVLVDERIGVADVSVHDLPRSDHRAVLADLRLPTR</sequence>
<keyword evidence="4" id="KW-1185">Reference proteome</keyword>
<comment type="caution">
    <text evidence="3">The sequence shown here is derived from an EMBL/GenBank/DDBJ whole genome shotgun (WGS) entry which is preliminary data.</text>
</comment>
<dbReference type="SUPFAM" id="SSF56219">
    <property type="entry name" value="DNase I-like"/>
    <property type="match status" value="1"/>
</dbReference>
<keyword evidence="3" id="KW-0540">Nuclease</keyword>
<reference evidence="3 4" key="1">
    <citation type="submission" date="2019-02" db="EMBL/GenBank/DDBJ databases">
        <title>Sequencing the genomes of 1000 actinobacteria strains.</title>
        <authorList>
            <person name="Klenk H.-P."/>
        </authorList>
    </citation>
    <scope>NUCLEOTIDE SEQUENCE [LARGE SCALE GENOMIC DNA]</scope>
    <source>
        <strain evidence="3 4">DSM 45162</strain>
    </source>
</reference>